<protein>
    <submittedName>
        <fullName evidence="1">Uncharacterized protein</fullName>
    </submittedName>
</protein>
<organism evidence="1 2">
    <name type="scientific">Rhizobium phaseoli</name>
    <dbReference type="NCBI Taxonomy" id="396"/>
    <lineage>
        <taxon>Bacteria</taxon>
        <taxon>Pseudomonadati</taxon>
        <taxon>Pseudomonadota</taxon>
        <taxon>Alphaproteobacteria</taxon>
        <taxon>Hyphomicrobiales</taxon>
        <taxon>Rhizobiaceae</taxon>
        <taxon>Rhizobium/Agrobacterium group</taxon>
        <taxon>Rhizobium</taxon>
    </lineage>
</organism>
<accession>A0A7X6J010</accession>
<evidence type="ECO:0000313" key="2">
    <source>
        <dbReference type="Proteomes" id="UP000540266"/>
    </source>
</evidence>
<dbReference type="GeneID" id="45957332"/>
<dbReference type="EMBL" id="CP064931">
    <property type="protein sequence ID" value="QPK10757.1"/>
    <property type="molecule type" value="Genomic_DNA"/>
</dbReference>
<dbReference type="Proteomes" id="UP000540266">
    <property type="component" value="Chromosome"/>
</dbReference>
<reference evidence="1 2" key="1">
    <citation type="submission" date="2020-11" db="EMBL/GenBank/DDBJ databases">
        <title>Indigenous Rhizobia Nodulating Common beans in Western Kenya.</title>
        <authorList>
            <person name="Wekesa C.S."/>
            <person name="Oelmueller R."/>
            <person name="Furch A.C."/>
        </authorList>
    </citation>
    <scope>NUCLEOTIDE SEQUENCE [LARGE SCALE GENOMIC DNA]</scope>
    <source>
        <strain evidence="2">BS3</strain>
    </source>
</reference>
<dbReference type="PROSITE" id="PS51257">
    <property type="entry name" value="PROKAR_LIPOPROTEIN"/>
    <property type="match status" value="1"/>
</dbReference>
<dbReference type="AlphaFoldDB" id="A0A7X6J010"/>
<name>A0A7X6J010_9HYPH</name>
<gene>
    <name evidence="1" type="ORF">HER27_009520</name>
</gene>
<dbReference type="RefSeq" id="WP_064829947.1">
    <property type="nucleotide sequence ID" value="NZ_CP013532.1"/>
</dbReference>
<sequence length="127" mass="14082">MRFRLFTLAAISLALASCESTPVDQLSYSEMKSLSLQLHKRCWAQGVKSDTPEMNACLQQEFTRESSIRNSNYQARQAMGDALIAGGQGYNQGMQRQQPAYTPTTCTSTPQSTFVGGPVRQVRTTCY</sequence>
<proteinExistence type="predicted"/>
<evidence type="ECO:0000313" key="1">
    <source>
        <dbReference type="EMBL" id="QPK10757.1"/>
    </source>
</evidence>